<evidence type="ECO:0000313" key="5">
    <source>
        <dbReference type="Proteomes" id="UP000002231"/>
    </source>
</evidence>
<dbReference type="InterPro" id="IPR000037">
    <property type="entry name" value="SsrA-bd_prot"/>
</dbReference>
<evidence type="ECO:0000256" key="3">
    <source>
        <dbReference type="HAMAP-Rule" id="MF_00023"/>
    </source>
</evidence>
<protein>
    <recommendedName>
        <fullName evidence="3">SsrA-binding protein</fullName>
    </recommendedName>
    <alternativeName>
        <fullName evidence="3">Small protein B</fullName>
    </alternativeName>
</protein>
<proteinExistence type="inferred from homology"/>
<dbReference type="HOGENOM" id="CLU_108953_0_0_10"/>
<dbReference type="AlphaFoldDB" id="E0TJM8"/>
<organism evidence="4 5">
    <name type="scientific">Karelsulcia muelleri (strain CARI)</name>
    <name type="common">Sulcia muelleri</name>
    <dbReference type="NCBI Taxonomy" id="706194"/>
    <lineage>
        <taxon>Bacteria</taxon>
        <taxon>Pseudomonadati</taxon>
        <taxon>Bacteroidota</taxon>
        <taxon>Flavobacteriia</taxon>
        <taxon>Flavobacteriales</taxon>
        <taxon>Candidatus Karelsulcia</taxon>
    </lineage>
</organism>
<dbReference type="STRING" id="706194.SMCARI_206"/>
<dbReference type="GO" id="GO:0005829">
    <property type="term" value="C:cytosol"/>
    <property type="evidence" value="ECO:0007669"/>
    <property type="project" value="TreeGrafter"/>
</dbReference>
<evidence type="ECO:0000256" key="2">
    <source>
        <dbReference type="ARBA" id="ARBA00022884"/>
    </source>
</evidence>
<dbReference type="KEGG" id="sum:SMCARI_206"/>
<dbReference type="GO" id="GO:0070929">
    <property type="term" value="P:trans-translation"/>
    <property type="evidence" value="ECO:0007669"/>
    <property type="project" value="UniProtKB-UniRule"/>
</dbReference>
<dbReference type="GO" id="GO:0070930">
    <property type="term" value="P:trans-translation-dependent protein tagging"/>
    <property type="evidence" value="ECO:0007669"/>
    <property type="project" value="TreeGrafter"/>
</dbReference>
<reference evidence="5" key="1">
    <citation type="journal article" date="2010" name="Genome Biol. Evol.">
        <title>Functional convergence in reduced genomes of bacterial symbionts spanning 200 My of evolution.</title>
        <authorList>
            <person name="McCutcheon J.P."/>
            <person name="Moran N.A."/>
        </authorList>
    </citation>
    <scope>NUCLEOTIDE SEQUENCE [LARGE SCALE GENOMIC DNA]</scope>
    <source>
        <strain evidence="5">CARI</strain>
    </source>
</reference>
<dbReference type="PROSITE" id="PS01317">
    <property type="entry name" value="SSRP"/>
    <property type="match status" value="1"/>
</dbReference>
<comment type="subcellular location">
    <subcellularLocation>
        <location evidence="3">Cytoplasm</location>
    </subcellularLocation>
    <text evidence="3">The tmRNA-SmpB complex associates with stalled 70S ribosomes.</text>
</comment>
<dbReference type="PANTHER" id="PTHR30308:SF2">
    <property type="entry name" value="SSRA-BINDING PROTEIN"/>
    <property type="match status" value="1"/>
</dbReference>
<dbReference type="NCBIfam" id="TIGR00086">
    <property type="entry name" value="smpB"/>
    <property type="match status" value="1"/>
</dbReference>
<dbReference type="InterPro" id="IPR020081">
    <property type="entry name" value="SsrA-bd_prot_CS"/>
</dbReference>
<dbReference type="SUPFAM" id="SSF74982">
    <property type="entry name" value="Small protein B (SmpB)"/>
    <property type="match status" value="1"/>
</dbReference>
<dbReference type="Gene3D" id="2.40.280.10">
    <property type="match status" value="1"/>
</dbReference>
<comment type="similarity">
    <text evidence="3">Belongs to the SmpB family.</text>
</comment>
<dbReference type="GO" id="GO:0003723">
    <property type="term" value="F:RNA binding"/>
    <property type="evidence" value="ECO:0007669"/>
    <property type="project" value="UniProtKB-UniRule"/>
</dbReference>
<name>E0TJM8_KARMC</name>
<dbReference type="HAMAP" id="MF_00023">
    <property type="entry name" value="SmpB"/>
    <property type="match status" value="1"/>
</dbReference>
<evidence type="ECO:0000313" key="4">
    <source>
        <dbReference type="EMBL" id="ADM90005.1"/>
    </source>
</evidence>
<dbReference type="EMBL" id="CP002163">
    <property type="protein sequence ID" value="ADM90005.1"/>
    <property type="molecule type" value="Genomic_DNA"/>
</dbReference>
<keyword evidence="2 3" id="KW-0694">RNA-binding</keyword>
<keyword evidence="5" id="KW-1185">Reference proteome</keyword>
<comment type="function">
    <text evidence="3">Required for rescue of stalled ribosomes mediated by trans-translation. Binds to transfer-messenger RNA (tmRNA), required for stable association of tmRNA with ribosomes. tmRNA and SmpB together mimic tRNA shape, replacing the anticodon stem-loop with SmpB. tmRNA is encoded by the ssrA gene; the 2 termini fold to resemble tRNA(Ala) and it encodes a 'tag peptide', a short internal open reading frame. During trans-translation Ala-aminoacylated tmRNA acts like a tRNA, entering the A-site of stalled ribosomes, displacing the stalled mRNA. The ribosome then switches to translate the ORF on the tmRNA; the nascent peptide is terminated with the 'tag peptide' encoded by the tmRNA and targeted for degradation. The ribosome is freed to recommence translation, which seems to be the essential function of trans-translation.</text>
</comment>
<evidence type="ECO:0000256" key="1">
    <source>
        <dbReference type="ARBA" id="ARBA00022490"/>
    </source>
</evidence>
<dbReference type="Proteomes" id="UP000002231">
    <property type="component" value="Chromosome"/>
</dbReference>
<sequence length="147" mass="17686">MNLNIKNKKAFFYYELLNKYKFIAGIVLLGSEVKSIKKNKVSINNSYCKLINNNIYVYDMYISNYDFGSNFDSKRIKKILLKKKEIYKIKNKINEFKFNIIPTKIILNNRGYIKLIFFLAKSKTKYDKRQSIKRKEIEREKKKLINN</sequence>
<dbReference type="InterPro" id="IPR023620">
    <property type="entry name" value="SmpB"/>
</dbReference>
<accession>E0TJM8</accession>
<keyword evidence="1 3" id="KW-0963">Cytoplasm</keyword>
<gene>
    <name evidence="3 4" type="primary">smpB</name>
    <name evidence="4" type="ordered locus">SMCARI_206</name>
</gene>
<dbReference type="Pfam" id="PF01668">
    <property type="entry name" value="SmpB"/>
    <property type="match status" value="1"/>
</dbReference>
<dbReference type="PANTHER" id="PTHR30308">
    <property type="entry name" value="TMRNA-BINDING COMPONENT OF TRANS-TRANSLATION TAGGING COMPLEX"/>
    <property type="match status" value="1"/>
</dbReference>